<dbReference type="AlphaFoldDB" id="A0AAV8WJT2"/>
<proteinExistence type="predicted"/>
<protein>
    <recommendedName>
        <fullName evidence="4">DDE Tnp4 domain-containing protein</fullName>
    </recommendedName>
</protein>
<feature type="transmembrane region" description="Helical" evidence="3">
    <location>
        <begin position="157"/>
        <end position="174"/>
    </location>
</feature>
<dbReference type="Proteomes" id="UP001162156">
    <property type="component" value="Unassembled WGS sequence"/>
</dbReference>
<evidence type="ECO:0000313" key="5">
    <source>
        <dbReference type="EMBL" id="KAJ8926578.1"/>
    </source>
</evidence>
<keyword evidence="6" id="KW-1185">Reference proteome</keyword>
<dbReference type="PANTHER" id="PTHR23080">
    <property type="entry name" value="THAP DOMAIN PROTEIN"/>
    <property type="match status" value="1"/>
</dbReference>
<dbReference type="GO" id="GO:0046872">
    <property type="term" value="F:metal ion binding"/>
    <property type="evidence" value="ECO:0007669"/>
    <property type="project" value="UniProtKB-KW"/>
</dbReference>
<dbReference type="EMBL" id="JANEYF010005843">
    <property type="protein sequence ID" value="KAJ8926578.1"/>
    <property type="molecule type" value="Genomic_DNA"/>
</dbReference>
<evidence type="ECO:0000256" key="1">
    <source>
        <dbReference type="ARBA" id="ARBA00001968"/>
    </source>
</evidence>
<sequence length="180" mass="20518">MWLYRKVQSIIDCFEIEIEIPSDPVKQAITWSQYKKCNSLKYLISAEPHGFINFISPGYGGRATDKIIVETSGYLDVVPANAHIMADRGFKQVAGVLSAKKCILVRPPSVSTSEKSTKAEVKESKRIAALRIHIERVIRRIREFHMLKMHSCVNHKILYLFDYIVIIVCGLINTQDLIIK</sequence>
<reference evidence="5" key="1">
    <citation type="journal article" date="2023" name="Insect Mol. Biol.">
        <title>Genome sequencing provides insights into the evolution of gene families encoding plant cell wall-degrading enzymes in longhorned beetles.</title>
        <authorList>
            <person name="Shin N.R."/>
            <person name="Okamura Y."/>
            <person name="Kirsch R."/>
            <person name="Pauchet Y."/>
        </authorList>
    </citation>
    <scope>NUCLEOTIDE SEQUENCE</scope>
    <source>
        <strain evidence="5">RBIC_L_NR</strain>
    </source>
</reference>
<keyword evidence="2" id="KW-0479">Metal-binding</keyword>
<organism evidence="5 6">
    <name type="scientific">Rhamnusium bicolor</name>
    <dbReference type="NCBI Taxonomy" id="1586634"/>
    <lineage>
        <taxon>Eukaryota</taxon>
        <taxon>Metazoa</taxon>
        <taxon>Ecdysozoa</taxon>
        <taxon>Arthropoda</taxon>
        <taxon>Hexapoda</taxon>
        <taxon>Insecta</taxon>
        <taxon>Pterygota</taxon>
        <taxon>Neoptera</taxon>
        <taxon>Endopterygota</taxon>
        <taxon>Coleoptera</taxon>
        <taxon>Polyphaga</taxon>
        <taxon>Cucujiformia</taxon>
        <taxon>Chrysomeloidea</taxon>
        <taxon>Cerambycidae</taxon>
        <taxon>Lepturinae</taxon>
        <taxon>Rhagiini</taxon>
        <taxon>Rhamnusium</taxon>
    </lineage>
</organism>
<keyword evidence="3" id="KW-0472">Membrane</keyword>
<evidence type="ECO:0000259" key="4">
    <source>
        <dbReference type="Pfam" id="PF13359"/>
    </source>
</evidence>
<dbReference type="Pfam" id="PF13359">
    <property type="entry name" value="DDE_Tnp_4"/>
    <property type="match status" value="1"/>
</dbReference>
<name>A0AAV8WJT2_9CUCU</name>
<dbReference type="PANTHER" id="PTHR23080:SF144">
    <property type="entry name" value="SPINDLE AND KINETOCHORE ASSOCIATED COMPLEX SUBUNIT 3"/>
    <property type="match status" value="1"/>
</dbReference>
<feature type="domain" description="DDE Tnp4" evidence="4">
    <location>
        <begin position="11"/>
        <end position="173"/>
    </location>
</feature>
<evidence type="ECO:0000313" key="6">
    <source>
        <dbReference type="Proteomes" id="UP001162156"/>
    </source>
</evidence>
<keyword evidence="3" id="KW-1133">Transmembrane helix</keyword>
<accession>A0AAV8WJT2</accession>
<dbReference type="InterPro" id="IPR027806">
    <property type="entry name" value="HARBI1_dom"/>
</dbReference>
<evidence type="ECO:0000256" key="2">
    <source>
        <dbReference type="ARBA" id="ARBA00022723"/>
    </source>
</evidence>
<evidence type="ECO:0000256" key="3">
    <source>
        <dbReference type="SAM" id="Phobius"/>
    </source>
</evidence>
<keyword evidence="3" id="KW-0812">Transmembrane</keyword>
<comment type="caution">
    <text evidence="5">The sequence shown here is derived from an EMBL/GenBank/DDBJ whole genome shotgun (WGS) entry which is preliminary data.</text>
</comment>
<gene>
    <name evidence="5" type="ORF">NQ314_021038</name>
</gene>
<comment type="cofactor">
    <cofactor evidence="1">
        <name>a divalent metal cation</name>
        <dbReference type="ChEBI" id="CHEBI:60240"/>
    </cofactor>
</comment>